<name>A0A183CAG6_GLOPA</name>
<reference evidence="2" key="1">
    <citation type="submission" date="2013-12" db="EMBL/GenBank/DDBJ databases">
        <authorList>
            <person name="Aslett M."/>
        </authorList>
    </citation>
    <scope>NUCLEOTIDE SEQUENCE [LARGE SCALE GENOMIC DNA]</scope>
    <source>
        <strain evidence="2">Lindley</strain>
    </source>
</reference>
<feature type="region of interest" description="Disordered" evidence="1">
    <location>
        <begin position="157"/>
        <end position="182"/>
    </location>
</feature>
<protein>
    <submittedName>
        <fullName evidence="3">Oxidoreductase</fullName>
    </submittedName>
</protein>
<feature type="region of interest" description="Disordered" evidence="1">
    <location>
        <begin position="29"/>
        <end position="50"/>
    </location>
</feature>
<keyword evidence="2" id="KW-1185">Reference proteome</keyword>
<dbReference type="WBParaSite" id="GPLIN_000986600">
    <property type="protein sequence ID" value="GPLIN_000986600"/>
    <property type="gene ID" value="GPLIN_000986600"/>
</dbReference>
<sequence>MKSMRPITEFLPNEPGSWPCSYSISPINNHTPDVPHNPPAPDVPHNPPAPVRPYDPLAPDVPGTNQPGSDLPYVITGGSGRVGKTIARGLNFGLLVSSIMLNGVGATAAAGNTNVVALQQAFAIKPSSAGGWKPPPALLPKFDLGHLNALHVLQQNMNSNKGTGNANNGRRGNLRSVKKAKKPAVVHEISAKTVDAPISRRQEAWGMR</sequence>
<accession>A0A183CAG6</accession>
<evidence type="ECO:0000256" key="1">
    <source>
        <dbReference type="SAM" id="MobiDB-lite"/>
    </source>
</evidence>
<dbReference type="AlphaFoldDB" id="A0A183CAG6"/>
<feature type="compositionally biased region" description="Low complexity" evidence="1">
    <location>
        <begin position="160"/>
        <end position="171"/>
    </location>
</feature>
<proteinExistence type="predicted"/>
<organism evidence="2 3">
    <name type="scientific">Globodera pallida</name>
    <name type="common">Potato cyst nematode worm</name>
    <name type="synonym">Heterodera pallida</name>
    <dbReference type="NCBI Taxonomy" id="36090"/>
    <lineage>
        <taxon>Eukaryota</taxon>
        <taxon>Metazoa</taxon>
        <taxon>Ecdysozoa</taxon>
        <taxon>Nematoda</taxon>
        <taxon>Chromadorea</taxon>
        <taxon>Rhabditida</taxon>
        <taxon>Tylenchina</taxon>
        <taxon>Tylenchomorpha</taxon>
        <taxon>Tylenchoidea</taxon>
        <taxon>Heteroderidae</taxon>
        <taxon>Heteroderinae</taxon>
        <taxon>Globodera</taxon>
    </lineage>
</organism>
<feature type="compositionally biased region" description="Pro residues" evidence="1">
    <location>
        <begin position="35"/>
        <end position="50"/>
    </location>
</feature>
<reference evidence="3" key="3">
    <citation type="submission" date="2016-06" db="UniProtKB">
        <authorList>
            <consortium name="WormBaseParasite"/>
        </authorList>
    </citation>
    <scope>IDENTIFICATION</scope>
</reference>
<evidence type="ECO:0000313" key="2">
    <source>
        <dbReference type="Proteomes" id="UP000050741"/>
    </source>
</evidence>
<reference evidence="2" key="2">
    <citation type="submission" date="2014-05" db="EMBL/GenBank/DDBJ databases">
        <title>The genome and life-stage specific transcriptomes of Globodera pallida elucidate key aspects of plant parasitism by a cyst nematode.</title>
        <authorList>
            <person name="Cotton J.A."/>
            <person name="Lilley C.J."/>
            <person name="Jones L.M."/>
            <person name="Kikuchi T."/>
            <person name="Reid A.J."/>
            <person name="Thorpe P."/>
            <person name="Tsai I.J."/>
            <person name="Beasley H."/>
            <person name="Blok V."/>
            <person name="Cock P.J.A."/>
            <person name="Van den Akker S.E."/>
            <person name="Holroyd N."/>
            <person name="Hunt M."/>
            <person name="Mantelin S."/>
            <person name="Naghra H."/>
            <person name="Pain A."/>
            <person name="Palomares-Rius J.E."/>
            <person name="Zarowiecki M."/>
            <person name="Berriman M."/>
            <person name="Jones J.T."/>
            <person name="Urwin P.E."/>
        </authorList>
    </citation>
    <scope>NUCLEOTIDE SEQUENCE [LARGE SCALE GENOMIC DNA]</scope>
    <source>
        <strain evidence="2">Lindley</strain>
    </source>
</reference>
<evidence type="ECO:0000313" key="3">
    <source>
        <dbReference type="WBParaSite" id="GPLIN_000986600"/>
    </source>
</evidence>
<dbReference type="Proteomes" id="UP000050741">
    <property type="component" value="Unassembled WGS sequence"/>
</dbReference>
<feature type="compositionally biased region" description="Basic residues" evidence="1">
    <location>
        <begin position="172"/>
        <end position="182"/>
    </location>
</feature>